<dbReference type="AlphaFoldDB" id="A0AA36C8S8"/>
<reference evidence="9" key="1">
    <citation type="submission" date="2023-06" db="EMBL/GenBank/DDBJ databases">
        <authorList>
            <person name="Delattre M."/>
        </authorList>
    </citation>
    <scope>NUCLEOTIDE SEQUENCE</scope>
    <source>
        <strain evidence="9">AF72</strain>
    </source>
</reference>
<comment type="similarity">
    <text evidence="1 6">Belongs to the insulin family.</text>
</comment>
<evidence type="ECO:0000256" key="5">
    <source>
        <dbReference type="ARBA" id="ARBA00023157"/>
    </source>
</evidence>
<evidence type="ECO:0000256" key="6">
    <source>
        <dbReference type="RuleBase" id="RU000406"/>
    </source>
</evidence>
<evidence type="ECO:0000256" key="4">
    <source>
        <dbReference type="ARBA" id="ARBA00022729"/>
    </source>
</evidence>
<dbReference type="GO" id="GO:0005576">
    <property type="term" value="C:extracellular region"/>
    <property type="evidence" value="ECO:0007669"/>
    <property type="project" value="UniProtKB-SubCell"/>
</dbReference>
<gene>
    <name evidence="10" type="ORF">MSPICULIGERA_LOCUS19443</name>
    <name evidence="9" type="ORF">MSPICULIGERA_LOCUS2287</name>
</gene>
<keyword evidence="11" id="KW-1185">Reference proteome</keyword>
<dbReference type="PANTHER" id="PTHR13647:SF4">
    <property type="entry name" value="INSULIN-LIKE PEPTIDE 1-RELATED"/>
    <property type="match status" value="1"/>
</dbReference>
<dbReference type="EMBL" id="CATQJA010002663">
    <property type="protein sequence ID" value="CAJ0581279.1"/>
    <property type="molecule type" value="Genomic_DNA"/>
</dbReference>
<dbReference type="InterPro" id="IPR022353">
    <property type="entry name" value="Insulin_CS"/>
</dbReference>
<dbReference type="InterPro" id="IPR016179">
    <property type="entry name" value="Insulin-like"/>
</dbReference>
<dbReference type="InterPro" id="IPR036438">
    <property type="entry name" value="Insulin-like_sf"/>
</dbReference>
<dbReference type="GO" id="GO:0005179">
    <property type="term" value="F:hormone activity"/>
    <property type="evidence" value="ECO:0007669"/>
    <property type="project" value="InterPro"/>
</dbReference>
<feature type="signal peptide" evidence="7">
    <location>
        <begin position="1"/>
        <end position="21"/>
    </location>
</feature>
<dbReference type="SMART" id="SM00078">
    <property type="entry name" value="IlGF"/>
    <property type="match status" value="1"/>
</dbReference>
<dbReference type="EMBL" id="CATQJA010000675">
    <property type="protein sequence ID" value="CAJ0562965.1"/>
    <property type="molecule type" value="Genomic_DNA"/>
</dbReference>
<evidence type="ECO:0000256" key="7">
    <source>
        <dbReference type="SAM" id="SignalP"/>
    </source>
</evidence>
<accession>A0AA36C8S8</accession>
<dbReference type="PANTHER" id="PTHR13647">
    <property type="entry name" value="INSULIN-LIKE PEPTIDE 2-RELATED"/>
    <property type="match status" value="1"/>
</dbReference>
<comment type="subunit">
    <text evidence="2">Heterodimer of a B chain and an A chain linked by two disulfide bonds.</text>
</comment>
<evidence type="ECO:0000259" key="8">
    <source>
        <dbReference type="SMART" id="SM00078"/>
    </source>
</evidence>
<name>A0AA36C8S8_9BILA</name>
<keyword evidence="3" id="KW-0165">Cleavage on pair of basic residues</keyword>
<comment type="subcellular location">
    <subcellularLocation>
        <location evidence="6">Secreted</location>
    </subcellularLocation>
</comment>
<evidence type="ECO:0000313" key="9">
    <source>
        <dbReference type="EMBL" id="CAJ0562965.1"/>
    </source>
</evidence>
<dbReference type="Pfam" id="PF00049">
    <property type="entry name" value="Insulin"/>
    <property type="match status" value="1"/>
</dbReference>
<dbReference type="PROSITE" id="PS00262">
    <property type="entry name" value="INSULIN"/>
    <property type="match status" value="1"/>
</dbReference>
<dbReference type="Gene3D" id="1.10.100.10">
    <property type="entry name" value="Insulin-like"/>
    <property type="match status" value="1"/>
</dbReference>
<dbReference type="Proteomes" id="UP001177023">
    <property type="component" value="Unassembled WGS sequence"/>
</dbReference>
<keyword evidence="5" id="KW-1015">Disulfide bond</keyword>
<evidence type="ECO:0000313" key="10">
    <source>
        <dbReference type="EMBL" id="CAJ0581279.1"/>
    </source>
</evidence>
<evidence type="ECO:0000256" key="1">
    <source>
        <dbReference type="ARBA" id="ARBA00009034"/>
    </source>
</evidence>
<evidence type="ECO:0000313" key="11">
    <source>
        <dbReference type="Proteomes" id="UP001177023"/>
    </source>
</evidence>
<dbReference type="PRINTS" id="PR00276">
    <property type="entry name" value="INSULINFAMLY"/>
</dbReference>
<proteinExistence type="inferred from homology"/>
<feature type="non-terminal residue" evidence="9">
    <location>
        <position position="1"/>
    </location>
</feature>
<dbReference type="SUPFAM" id="SSF56994">
    <property type="entry name" value="Insulin-like"/>
    <property type="match status" value="1"/>
</dbReference>
<sequence length="139" mass="15770">MPSLMLLALTCFYLLATMAEGTLYDADSDTYSNELDRLLAEELQQQQQEVQQQHFPFSRMRRSGKIRLCGKLLVDTMNQVCNGCTKPVPNSLDEGSYDFRKKRSVHHAHSHRVKRGGLANECCAKMCTMEVLKTHCAPC</sequence>
<feature type="chain" id="PRO_5041588870" description="Insulin-like domain-containing protein" evidence="7">
    <location>
        <begin position="22"/>
        <end position="139"/>
    </location>
</feature>
<feature type="domain" description="Insulin-like" evidence="8">
    <location>
        <begin position="66"/>
        <end position="136"/>
    </location>
</feature>
<keyword evidence="6" id="KW-0964">Secreted</keyword>
<evidence type="ECO:0000256" key="2">
    <source>
        <dbReference type="ARBA" id="ARBA00011207"/>
    </source>
</evidence>
<comment type="caution">
    <text evidence="9">The sequence shown here is derived from an EMBL/GenBank/DDBJ whole genome shotgun (WGS) entry which is preliminary data.</text>
</comment>
<organism evidence="9 11">
    <name type="scientific">Mesorhabditis spiculigera</name>
    <dbReference type="NCBI Taxonomy" id="96644"/>
    <lineage>
        <taxon>Eukaryota</taxon>
        <taxon>Metazoa</taxon>
        <taxon>Ecdysozoa</taxon>
        <taxon>Nematoda</taxon>
        <taxon>Chromadorea</taxon>
        <taxon>Rhabditida</taxon>
        <taxon>Rhabditina</taxon>
        <taxon>Rhabditomorpha</taxon>
        <taxon>Rhabditoidea</taxon>
        <taxon>Rhabditidae</taxon>
        <taxon>Mesorhabditinae</taxon>
        <taxon>Mesorhabditis</taxon>
    </lineage>
</organism>
<evidence type="ECO:0000256" key="3">
    <source>
        <dbReference type="ARBA" id="ARBA00022685"/>
    </source>
</evidence>
<keyword evidence="4 7" id="KW-0732">Signal</keyword>
<protein>
    <recommendedName>
        <fullName evidence="8">Insulin-like domain-containing protein</fullName>
    </recommendedName>
</protein>
<dbReference type="InterPro" id="IPR022352">
    <property type="entry name" value="Ins/IGF/rlx"/>
</dbReference>